<proteinExistence type="predicted"/>
<reference evidence="3 4" key="1">
    <citation type="submission" date="2024-03" db="EMBL/GenBank/DDBJ databases">
        <authorList>
            <consortium name="ELIXIR-Norway"/>
            <consortium name="Elixir Norway"/>
        </authorList>
    </citation>
    <scope>NUCLEOTIDE SEQUENCE [LARGE SCALE GENOMIC DNA]</scope>
</reference>
<feature type="region of interest" description="Disordered" evidence="2">
    <location>
        <begin position="256"/>
        <end position="376"/>
    </location>
</feature>
<dbReference type="Proteomes" id="UP001497522">
    <property type="component" value="Chromosome 1"/>
</dbReference>
<sequence length="618" mass="67889">MSTSEVSPDVDSNGVMVVHGSNGDESYVLTKTPPPTSYLVQNAKKDILKGLGLQSVLTDLNRASDLLYLAYLGVIGTGDLHARISSRQKELSDLCGRCVATMTALGDGSRIVLDRLTEAYSYLLEANENRAMRILSRCAKNAGIMATNCADLALKFQKLKDDTKQDAETAIKAWGDEVKKIKEFENLRAEMEAALKKQEELTRELNEEIEEMKIAIAKGEAKEEAAEKREFTLQIIGAVAGALGVCASSMGPYKMNPPQGSSVPAGPKEASGDTRPNLEQSKIRQEEKANAQKVNEEAKMAETKAGEREREPKAKVSDAKTDNKAKQDLLNEAKATNTADAGNEEKVRETQTAFDASSTTSKLREEPKQAEEDLPAKKSAIDAKAALEPAVAPLDNIASTANTNSQQHAHRATMYVNNRIELVKQKRVLQELRREAIGQVASLTSRLDTNKREINVKKSAQTALEIATWALNNIYVSLSNAKEFWDNIKKFCEKLADPKMIEQIDDETADGSSPEKRIKFYKSRRFVEPGIAYISQWTALAVVCDEYAVASQHARKSVLGNIKASPNAEEARKLIEPLKKQLQDELGNDAVEADFNINSLDTETKQLEAEKAAIKAEV</sequence>
<dbReference type="PANTHER" id="PTHR37508:SF1">
    <property type="entry name" value="TRANSMEMBRANE PROTEIN"/>
    <property type="match status" value="1"/>
</dbReference>
<gene>
    <name evidence="3" type="ORF">CSSPJE1EN2_LOCUS491</name>
</gene>
<name>A0ABP1A4L5_9BRYO</name>
<organism evidence="3 4">
    <name type="scientific">Sphagnum jensenii</name>
    <dbReference type="NCBI Taxonomy" id="128206"/>
    <lineage>
        <taxon>Eukaryota</taxon>
        <taxon>Viridiplantae</taxon>
        <taxon>Streptophyta</taxon>
        <taxon>Embryophyta</taxon>
        <taxon>Bryophyta</taxon>
        <taxon>Sphagnophytina</taxon>
        <taxon>Sphagnopsida</taxon>
        <taxon>Sphagnales</taxon>
        <taxon>Sphagnaceae</taxon>
        <taxon>Sphagnum</taxon>
    </lineage>
</organism>
<evidence type="ECO:0000256" key="2">
    <source>
        <dbReference type="SAM" id="MobiDB-lite"/>
    </source>
</evidence>
<keyword evidence="4" id="KW-1185">Reference proteome</keyword>
<dbReference type="EMBL" id="OZ023702">
    <property type="protein sequence ID" value="CAK9857496.1"/>
    <property type="molecule type" value="Genomic_DNA"/>
</dbReference>
<keyword evidence="1" id="KW-0175">Coiled coil</keyword>
<feature type="compositionally biased region" description="Basic and acidic residues" evidence="2">
    <location>
        <begin position="281"/>
        <end position="331"/>
    </location>
</feature>
<feature type="compositionally biased region" description="Basic and acidic residues" evidence="2">
    <location>
        <begin position="362"/>
        <end position="376"/>
    </location>
</feature>
<feature type="compositionally biased region" description="Polar residues" evidence="2">
    <location>
        <begin position="350"/>
        <end position="361"/>
    </location>
</feature>
<dbReference type="PANTHER" id="PTHR37508">
    <property type="entry name" value="TRANSMEMBRANE PROTEIN"/>
    <property type="match status" value="1"/>
</dbReference>
<accession>A0ABP1A4L5</accession>
<evidence type="ECO:0000256" key="1">
    <source>
        <dbReference type="SAM" id="Coils"/>
    </source>
</evidence>
<protein>
    <submittedName>
        <fullName evidence="3">Uncharacterized protein</fullName>
    </submittedName>
</protein>
<feature type="coiled-coil region" evidence="1">
    <location>
        <begin position="181"/>
        <end position="229"/>
    </location>
</feature>
<evidence type="ECO:0000313" key="4">
    <source>
        <dbReference type="Proteomes" id="UP001497522"/>
    </source>
</evidence>
<evidence type="ECO:0000313" key="3">
    <source>
        <dbReference type="EMBL" id="CAK9857496.1"/>
    </source>
</evidence>